<keyword evidence="2" id="KW-0238">DNA-binding</keyword>
<feature type="domain" description="HTH araC/xylS-type" evidence="4">
    <location>
        <begin position="186"/>
        <end position="284"/>
    </location>
</feature>
<comment type="caution">
    <text evidence="5">The sequence shown here is derived from an EMBL/GenBank/DDBJ whole genome shotgun (WGS) entry which is preliminary data.</text>
</comment>
<dbReference type="Gene3D" id="1.10.10.60">
    <property type="entry name" value="Homeodomain-like"/>
    <property type="match status" value="1"/>
</dbReference>
<sequence length="304" mass="33843">MLIVRDIDTFRSQGHGASVTLLACQCRPSSPGPVDRRLCIKAMQRGLEHHHFRQRRLTLDEDAYLILKGGDPASSIYEGESWVQPFAAFFGDELVKQALRGALEDGAERDLGLLEHLRPHGDALSLQLRRLVQRVNAGDEDDSWIEEQALALLDGVLDLEREVRHAGLGIGSVKPATRLELLRRVLLATDFILSNHEQPITLGDIAGAARLSRFHLVRLFRQVLGSTPHAYLLSKRLAVAERLLLHTQLDLNDIAQRSGFGTRSSLFRHLRKQRGAGGVALRNRLDTPMHATRTADHTPCHTSA</sequence>
<dbReference type="PROSITE" id="PS01124">
    <property type="entry name" value="HTH_ARAC_FAMILY_2"/>
    <property type="match status" value="1"/>
</dbReference>
<keyword evidence="6" id="KW-1185">Reference proteome</keyword>
<proteinExistence type="predicted"/>
<protein>
    <submittedName>
        <fullName evidence="5">AraC family transcriptional regulator</fullName>
    </submittedName>
</protein>
<evidence type="ECO:0000313" key="6">
    <source>
        <dbReference type="Proteomes" id="UP000267464"/>
    </source>
</evidence>
<evidence type="ECO:0000256" key="3">
    <source>
        <dbReference type="ARBA" id="ARBA00023163"/>
    </source>
</evidence>
<dbReference type="EMBL" id="QUSW01000001">
    <property type="protein sequence ID" value="RQP25912.1"/>
    <property type="molecule type" value="Genomic_DNA"/>
</dbReference>
<keyword evidence="3" id="KW-0804">Transcription</keyword>
<gene>
    <name evidence="5" type="ORF">DZC73_02335</name>
</gene>
<keyword evidence="1" id="KW-0805">Transcription regulation</keyword>
<dbReference type="RefSeq" id="WP_124538580.1">
    <property type="nucleotide sequence ID" value="NZ_QUSW01000001.1"/>
</dbReference>
<evidence type="ECO:0000256" key="2">
    <source>
        <dbReference type="ARBA" id="ARBA00023125"/>
    </source>
</evidence>
<dbReference type="SMART" id="SM00342">
    <property type="entry name" value="HTH_ARAC"/>
    <property type="match status" value="1"/>
</dbReference>
<dbReference type="InterPro" id="IPR018060">
    <property type="entry name" value="HTH_AraC"/>
</dbReference>
<dbReference type="Proteomes" id="UP000267464">
    <property type="component" value="Unassembled WGS sequence"/>
</dbReference>
<dbReference type="PROSITE" id="PS51257">
    <property type="entry name" value="PROKAR_LIPOPROTEIN"/>
    <property type="match status" value="1"/>
</dbReference>
<accession>A0A3N7J511</accession>
<dbReference type="AlphaFoldDB" id="A0A3N7J511"/>
<evidence type="ECO:0000256" key="1">
    <source>
        <dbReference type="ARBA" id="ARBA00023015"/>
    </source>
</evidence>
<dbReference type="Pfam" id="PF12833">
    <property type="entry name" value="HTH_18"/>
    <property type="match status" value="1"/>
</dbReference>
<dbReference type="InterPro" id="IPR050204">
    <property type="entry name" value="AraC_XylS_family_regulators"/>
</dbReference>
<dbReference type="PANTHER" id="PTHR46796">
    <property type="entry name" value="HTH-TYPE TRANSCRIPTIONAL ACTIVATOR RHAS-RELATED"/>
    <property type="match status" value="1"/>
</dbReference>
<dbReference type="InterPro" id="IPR009057">
    <property type="entry name" value="Homeodomain-like_sf"/>
</dbReference>
<evidence type="ECO:0000259" key="4">
    <source>
        <dbReference type="PROSITE" id="PS01124"/>
    </source>
</evidence>
<reference evidence="5 6" key="2">
    <citation type="submission" date="2018-12" db="EMBL/GenBank/DDBJ databases">
        <title>Rhizobacter gummiphilus sp. nov., a rubber-degrading bacterium isolated from the soil of a botanical garden in Japan.</title>
        <authorList>
            <person name="Shunsuke S.S."/>
        </authorList>
    </citation>
    <scope>NUCLEOTIDE SEQUENCE [LARGE SCALE GENOMIC DNA]</scope>
    <source>
        <strain evidence="5 6">S-16</strain>
    </source>
</reference>
<name>A0A3N7J511_9BURK</name>
<dbReference type="SUPFAM" id="SSF46689">
    <property type="entry name" value="Homeodomain-like"/>
    <property type="match status" value="2"/>
</dbReference>
<dbReference type="OrthoDB" id="9816344at2"/>
<dbReference type="GO" id="GO:0003700">
    <property type="term" value="F:DNA-binding transcription factor activity"/>
    <property type="evidence" value="ECO:0007669"/>
    <property type="project" value="InterPro"/>
</dbReference>
<evidence type="ECO:0000313" key="5">
    <source>
        <dbReference type="EMBL" id="RQP25912.1"/>
    </source>
</evidence>
<dbReference type="GO" id="GO:0043565">
    <property type="term" value="F:sequence-specific DNA binding"/>
    <property type="evidence" value="ECO:0007669"/>
    <property type="project" value="InterPro"/>
</dbReference>
<organism evidence="5 6">
    <name type="scientific">Piscinibacter terrae</name>
    <dbReference type="NCBI Taxonomy" id="2496871"/>
    <lineage>
        <taxon>Bacteria</taxon>
        <taxon>Pseudomonadati</taxon>
        <taxon>Pseudomonadota</taxon>
        <taxon>Betaproteobacteria</taxon>
        <taxon>Burkholderiales</taxon>
        <taxon>Sphaerotilaceae</taxon>
        <taxon>Piscinibacter</taxon>
    </lineage>
</organism>
<reference evidence="5 6" key="1">
    <citation type="submission" date="2018-08" db="EMBL/GenBank/DDBJ databases">
        <authorList>
            <person name="Khan S.A."/>
            <person name="Jeon C.O."/>
            <person name="Chun B.H."/>
            <person name="Jeong S.E."/>
        </authorList>
    </citation>
    <scope>NUCLEOTIDE SEQUENCE [LARGE SCALE GENOMIC DNA]</scope>
    <source>
        <strain evidence="5 6">S-16</strain>
    </source>
</reference>